<dbReference type="AlphaFoldDB" id="A0ABD2PWD9"/>
<keyword evidence="3" id="KW-1185">Reference proteome</keyword>
<reference evidence="2 3" key="1">
    <citation type="submission" date="2024-11" db="EMBL/GenBank/DDBJ databases">
        <title>Adaptive evolution of stress response genes in parasites aligns with host niche diversity.</title>
        <authorList>
            <person name="Hahn C."/>
            <person name="Resl P."/>
        </authorList>
    </citation>
    <scope>NUCLEOTIDE SEQUENCE [LARGE SCALE GENOMIC DNA]</scope>
    <source>
        <strain evidence="2">EGGRZ-B1_66</strain>
        <tissue evidence="2">Body</tissue>
    </source>
</reference>
<feature type="region of interest" description="Disordered" evidence="1">
    <location>
        <begin position="12"/>
        <end position="32"/>
    </location>
</feature>
<gene>
    <name evidence="2" type="ORF">Ciccas_009671</name>
</gene>
<organism evidence="2 3">
    <name type="scientific">Cichlidogyrus casuarinus</name>
    <dbReference type="NCBI Taxonomy" id="1844966"/>
    <lineage>
        <taxon>Eukaryota</taxon>
        <taxon>Metazoa</taxon>
        <taxon>Spiralia</taxon>
        <taxon>Lophotrochozoa</taxon>
        <taxon>Platyhelminthes</taxon>
        <taxon>Monogenea</taxon>
        <taxon>Monopisthocotylea</taxon>
        <taxon>Dactylogyridea</taxon>
        <taxon>Ancyrocephalidae</taxon>
        <taxon>Cichlidogyrus</taxon>
    </lineage>
</organism>
<evidence type="ECO:0000313" key="3">
    <source>
        <dbReference type="Proteomes" id="UP001626550"/>
    </source>
</evidence>
<accession>A0ABD2PWD9</accession>
<dbReference type="Proteomes" id="UP001626550">
    <property type="component" value="Unassembled WGS sequence"/>
</dbReference>
<protein>
    <submittedName>
        <fullName evidence="2">Uncharacterized protein</fullName>
    </submittedName>
</protein>
<evidence type="ECO:0000256" key="1">
    <source>
        <dbReference type="SAM" id="MobiDB-lite"/>
    </source>
</evidence>
<dbReference type="EMBL" id="JBJKFK010002038">
    <property type="protein sequence ID" value="KAL3311747.1"/>
    <property type="molecule type" value="Genomic_DNA"/>
</dbReference>
<evidence type="ECO:0000313" key="2">
    <source>
        <dbReference type="EMBL" id="KAL3311747.1"/>
    </source>
</evidence>
<comment type="caution">
    <text evidence="2">The sequence shown here is derived from an EMBL/GenBank/DDBJ whole genome shotgun (WGS) entry which is preliminary data.</text>
</comment>
<proteinExistence type="predicted"/>
<name>A0ABD2PWD9_9PLAT</name>
<sequence>MLNRVSYSALGSLHQNHAATSDEDSETGYVGPREDVLGQLNAKAIARLGLDPPGSLCLTGLTGNSIPSLANTLTFSNPNADSNKLNGKE</sequence>